<dbReference type="AlphaFoldDB" id="A0A7D8Z0H0"/>
<feature type="compositionally biased region" description="Polar residues" evidence="12">
    <location>
        <begin position="125"/>
        <end position="158"/>
    </location>
</feature>
<organism evidence="14 15">
    <name type="scientific">Lachnellula cervina</name>
    <dbReference type="NCBI Taxonomy" id="1316786"/>
    <lineage>
        <taxon>Eukaryota</taxon>
        <taxon>Fungi</taxon>
        <taxon>Dikarya</taxon>
        <taxon>Ascomycota</taxon>
        <taxon>Pezizomycotina</taxon>
        <taxon>Leotiomycetes</taxon>
        <taxon>Helotiales</taxon>
        <taxon>Lachnaceae</taxon>
        <taxon>Lachnellula</taxon>
    </lineage>
</organism>
<dbReference type="SUPFAM" id="SSF56104">
    <property type="entry name" value="SAICAR synthase-like"/>
    <property type="match status" value="1"/>
</dbReference>
<evidence type="ECO:0000256" key="8">
    <source>
        <dbReference type="ARBA" id="ARBA00078403"/>
    </source>
</evidence>
<dbReference type="CDD" id="cd17303">
    <property type="entry name" value="PIPKc_PIP5K_yeast_like"/>
    <property type="match status" value="1"/>
</dbReference>
<comment type="caution">
    <text evidence="14">The sequence shown here is derived from an EMBL/GenBank/DDBJ whole genome shotgun (WGS) entry which is preliminary data.</text>
</comment>
<feature type="region of interest" description="Disordered" evidence="12">
    <location>
        <begin position="701"/>
        <end position="724"/>
    </location>
</feature>
<feature type="region of interest" description="Disordered" evidence="12">
    <location>
        <begin position="849"/>
        <end position="995"/>
    </location>
</feature>
<dbReference type="FunFam" id="3.30.800.10:FF:000009">
    <property type="entry name" value="Phosphatidylinositol 4-phosphate 5-kinase its3"/>
    <property type="match status" value="1"/>
</dbReference>
<evidence type="ECO:0000313" key="15">
    <source>
        <dbReference type="Proteomes" id="UP000481288"/>
    </source>
</evidence>
<gene>
    <name evidence="14" type="primary">its3</name>
    <name evidence="14" type="ORF">LCER1_G004993</name>
</gene>
<keyword evidence="6 11" id="KW-0418">Kinase</keyword>
<feature type="compositionally biased region" description="Polar residues" evidence="12">
    <location>
        <begin position="185"/>
        <end position="194"/>
    </location>
</feature>
<keyword evidence="15" id="KW-1185">Reference proteome</keyword>
<dbReference type="Gene3D" id="3.30.800.10">
    <property type="entry name" value="Phosphatidylinositol Phosphate Kinase II Beta"/>
    <property type="match status" value="1"/>
</dbReference>
<dbReference type="PANTHER" id="PTHR23086:SF8">
    <property type="entry name" value="PHOSPHATIDYLINOSITOL 5-PHOSPHATE 4-KINASE, ISOFORM A"/>
    <property type="match status" value="1"/>
</dbReference>
<feature type="compositionally biased region" description="Basic and acidic residues" evidence="12">
    <location>
        <begin position="1022"/>
        <end position="1033"/>
    </location>
</feature>
<dbReference type="InterPro" id="IPR023610">
    <property type="entry name" value="PInositol-4/5-P-5/4-kinase"/>
</dbReference>
<feature type="region of interest" description="Disordered" evidence="12">
    <location>
        <begin position="1009"/>
        <end position="1033"/>
    </location>
</feature>
<keyword evidence="7 11" id="KW-0067">ATP-binding</keyword>
<evidence type="ECO:0000256" key="4">
    <source>
        <dbReference type="ARBA" id="ARBA00022679"/>
    </source>
</evidence>
<keyword evidence="5 11" id="KW-0547">Nucleotide-binding</keyword>
<dbReference type="InterPro" id="IPR027483">
    <property type="entry name" value="PInositol-4-P-4/5-kinase_C_sf"/>
</dbReference>
<dbReference type="GO" id="GO:0046854">
    <property type="term" value="P:phosphatidylinositol phosphate biosynthetic process"/>
    <property type="evidence" value="ECO:0007669"/>
    <property type="project" value="UniProtKB-ARBA"/>
</dbReference>
<evidence type="ECO:0000313" key="14">
    <source>
        <dbReference type="EMBL" id="TVY57378.1"/>
    </source>
</evidence>
<evidence type="ECO:0000256" key="1">
    <source>
        <dbReference type="ARBA" id="ARBA00000444"/>
    </source>
</evidence>
<evidence type="ECO:0000259" key="13">
    <source>
        <dbReference type="PROSITE" id="PS51455"/>
    </source>
</evidence>
<feature type="compositionally biased region" description="Polar residues" evidence="12">
    <location>
        <begin position="165"/>
        <end position="178"/>
    </location>
</feature>
<keyword evidence="3" id="KW-0597">Phosphoprotein</keyword>
<feature type="compositionally biased region" description="Pro residues" evidence="12">
    <location>
        <begin position="48"/>
        <end position="61"/>
    </location>
</feature>
<accession>A0A7D8Z0H0</accession>
<feature type="compositionally biased region" description="Polar residues" evidence="12">
    <location>
        <begin position="221"/>
        <end position="249"/>
    </location>
</feature>
<feature type="compositionally biased region" description="Basic and acidic residues" evidence="12">
    <location>
        <begin position="897"/>
        <end position="917"/>
    </location>
</feature>
<dbReference type="EMBL" id="QGMG01000096">
    <property type="protein sequence ID" value="TVY57378.1"/>
    <property type="molecule type" value="Genomic_DNA"/>
</dbReference>
<keyword evidence="4 11" id="KW-0808">Transferase</keyword>
<feature type="compositionally biased region" description="Polar residues" evidence="12">
    <location>
        <begin position="858"/>
        <end position="874"/>
    </location>
</feature>
<dbReference type="Gene3D" id="3.30.810.10">
    <property type="entry name" value="2-Layer Sandwich"/>
    <property type="match status" value="1"/>
</dbReference>
<dbReference type="GO" id="GO:0016308">
    <property type="term" value="F:1-phosphatidylinositol-4-phosphate 5-kinase activity"/>
    <property type="evidence" value="ECO:0007669"/>
    <property type="project" value="UniProtKB-EC"/>
</dbReference>
<evidence type="ECO:0000256" key="3">
    <source>
        <dbReference type="ARBA" id="ARBA00022553"/>
    </source>
</evidence>
<dbReference type="Pfam" id="PF01504">
    <property type="entry name" value="PIP5K"/>
    <property type="match status" value="1"/>
</dbReference>
<dbReference type="GO" id="GO:0005524">
    <property type="term" value="F:ATP binding"/>
    <property type="evidence" value="ECO:0007669"/>
    <property type="project" value="UniProtKB-UniRule"/>
</dbReference>
<comment type="catalytic activity">
    <reaction evidence="1">
        <text>a 1,2-diacyl-sn-glycero-3-phospho-(1D-myo-inositol 4-phosphate) + ATP = a 1,2-diacyl-sn-glycero-3-phospho-(1D-myo-inositol-4,5-bisphosphate) + ADP + H(+)</text>
        <dbReference type="Rhea" id="RHEA:14425"/>
        <dbReference type="ChEBI" id="CHEBI:15378"/>
        <dbReference type="ChEBI" id="CHEBI:30616"/>
        <dbReference type="ChEBI" id="CHEBI:58178"/>
        <dbReference type="ChEBI" id="CHEBI:58456"/>
        <dbReference type="ChEBI" id="CHEBI:456216"/>
        <dbReference type="EC" id="2.7.1.68"/>
    </reaction>
</comment>
<evidence type="ECO:0000256" key="9">
    <source>
        <dbReference type="ARBA" id="ARBA00080374"/>
    </source>
</evidence>
<feature type="compositionally biased region" description="Polar residues" evidence="12">
    <location>
        <begin position="887"/>
        <end position="896"/>
    </location>
</feature>
<feature type="compositionally biased region" description="Polar residues" evidence="12">
    <location>
        <begin position="928"/>
        <end position="938"/>
    </location>
</feature>
<feature type="compositionally biased region" description="Low complexity" evidence="12">
    <location>
        <begin position="275"/>
        <end position="321"/>
    </location>
</feature>
<feature type="compositionally biased region" description="Low complexity" evidence="12">
    <location>
        <begin position="702"/>
        <end position="712"/>
    </location>
</feature>
<protein>
    <recommendedName>
        <fullName evidence="2">1-phosphatidylinositol-4-phosphate 5-kinase</fullName>
        <ecNumber evidence="2">2.7.1.68</ecNumber>
    </recommendedName>
    <alternativeName>
        <fullName evidence="10">1-phosphatidylinositol 4-phosphate kinase</fullName>
    </alternativeName>
    <alternativeName>
        <fullName evidence="8">Diphosphoinositide kinase</fullName>
    </alternativeName>
    <alternativeName>
        <fullName evidence="9">PIP5K</fullName>
    </alternativeName>
</protein>
<dbReference type="Proteomes" id="UP000481288">
    <property type="component" value="Unassembled WGS sequence"/>
</dbReference>
<evidence type="ECO:0000256" key="5">
    <source>
        <dbReference type="ARBA" id="ARBA00022741"/>
    </source>
</evidence>
<dbReference type="InterPro" id="IPR027484">
    <property type="entry name" value="PInositol-4-P-5-kinase_N"/>
</dbReference>
<feature type="domain" description="PIPK" evidence="13">
    <location>
        <begin position="424"/>
        <end position="842"/>
    </location>
</feature>
<evidence type="ECO:0000256" key="2">
    <source>
        <dbReference type="ARBA" id="ARBA00012172"/>
    </source>
</evidence>
<evidence type="ECO:0000256" key="10">
    <source>
        <dbReference type="ARBA" id="ARBA00082306"/>
    </source>
</evidence>
<dbReference type="OrthoDB" id="20783at2759"/>
<reference evidence="14 15" key="1">
    <citation type="submission" date="2018-05" db="EMBL/GenBank/DDBJ databases">
        <title>Whole genome sequencing for identification of molecular markers to develop diagnostic detection tools for the regulated plant pathogen Lachnellula willkommii.</title>
        <authorList>
            <person name="Giroux E."/>
            <person name="Bilodeau G."/>
        </authorList>
    </citation>
    <scope>NUCLEOTIDE SEQUENCE [LARGE SCALE GENOMIC DNA]</scope>
    <source>
        <strain evidence="14 15">CBS 625.97</strain>
    </source>
</reference>
<evidence type="ECO:0000256" key="7">
    <source>
        <dbReference type="ARBA" id="ARBA00022840"/>
    </source>
</evidence>
<evidence type="ECO:0000256" key="12">
    <source>
        <dbReference type="SAM" id="MobiDB-lite"/>
    </source>
</evidence>
<sequence length="1033" mass="114778">MTNPTVNLSVESGLSKSERDTVIGSRRRLLSSHDARITERSCHLLILPPAPPPPPPPPFETLPPDVSYHDKAGATPRPISIPPMPHAVEMPSFLSDDTGHSISANSPLYEPPRYSGRPYEKVNGNPKSSSHTSMNGTVGEASNSYFDGGSSSRPQSNGDLMPEDSLSSIANGRMSVSSWDHRSSRNGSTLSVNGGINGVSENGRRSPASTLQNGLPRMSNGDRNSIASANGNAPSTPIESAPKPSTNGDGESFKRISVPAPIPTNPQSTGPLTYATSLVPATPSAPATPSRATTTSPHRFSSPPSYPAPSSSPSNSLTPHPGAAQLKHRHTLQVPKIAPGRPSRDSDDAIYSSGRFSPTALATGVRRGSLNLNRRNTQSIHSNMPPDDIALDEDAMRWAEAVRQKRASKRRKKDEEDDDRVVVGTKVDQHHVNWVTAYNMLTGIRFTVSRTNAKLDRALTDADFDAKHKFSFDITGNELTPSAKYDFKFKDYAPWVFRHLRAKFRLDPADYLMSLTSKYILSELGSPGKSGSFFYFSRDYKYIIKTIHHAEHKFLRKILKEYYSHVEQNPNTLLSQFYGLHRVKIPYGRKIHFVVMNNLFPPHRDIHQTFDLKGSTIGRDFKEEDLEKNPRATLKDLNWLRRDLHLEFGSEKKRIFFEQMEKDVHLLQRLNIMDYSMLVGIHDMQKGNQENLRDKTLQVFQPGGDTPSDDVGGPSGPGPLMRTPSKLETARKARELRQMIKQEKPIPMGQSSSRMPDTMEENTTKRDFIFYSDDGGFRATHEDNSAGDEIFFLSIIDCLTHYGTVKKLEHFWKGLSHDKRLISPVRPQPYGDRFIEFIEGITKSPEEVAREASRLSVPHTNSNPISNRNTSSLDSARRSGNHHMHRTSTNNQTIQRNENDALKGEKHGEDEADRPDPRTIGIVRSPSAERTNGMQGQTLPVVEELGEASSTGGRSAHSRDRDSNGDIRPLTPAKVTADGRPMTPAKDYSPNGNGYVLRKQLSRQSLDKVLPPLPTTASPAPMKEKESIFRIKR</sequence>
<feature type="region of interest" description="Disordered" evidence="12">
    <location>
        <begin position="45"/>
        <end position="354"/>
    </location>
</feature>
<evidence type="ECO:0000256" key="11">
    <source>
        <dbReference type="PROSITE-ProRule" id="PRU00781"/>
    </source>
</evidence>
<dbReference type="PROSITE" id="PS51455">
    <property type="entry name" value="PIPK"/>
    <property type="match status" value="1"/>
</dbReference>
<evidence type="ECO:0000256" key="6">
    <source>
        <dbReference type="ARBA" id="ARBA00022777"/>
    </source>
</evidence>
<dbReference type="GO" id="GO:0005886">
    <property type="term" value="C:plasma membrane"/>
    <property type="evidence" value="ECO:0007669"/>
    <property type="project" value="TreeGrafter"/>
</dbReference>
<name>A0A7D8Z0H0_9HELO</name>
<dbReference type="PANTHER" id="PTHR23086">
    <property type="entry name" value="PHOSPHATIDYLINOSITOL-4-PHOSPHATE 5-KINASE"/>
    <property type="match status" value="1"/>
</dbReference>
<proteinExistence type="predicted"/>
<dbReference type="EC" id="2.7.1.68" evidence="2"/>
<dbReference type="InterPro" id="IPR002498">
    <property type="entry name" value="PInositol-4-P-4/5-kinase_core"/>
</dbReference>
<dbReference type="SMART" id="SM00330">
    <property type="entry name" value="PIPKc"/>
    <property type="match status" value="1"/>
</dbReference>